<feature type="domain" description="HTH merR-type" evidence="2">
    <location>
        <begin position="1"/>
        <end position="70"/>
    </location>
</feature>
<dbReference type="InterPro" id="IPR047057">
    <property type="entry name" value="MerR_fam"/>
</dbReference>
<dbReference type="OrthoDB" id="4569196at2"/>
<dbReference type="SMART" id="SM00422">
    <property type="entry name" value="HTH_MERR"/>
    <property type="match status" value="1"/>
</dbReference>
<name>A0A561C120_9ACTN</name>
<keyword evidence="1 3" id="KW-0238">DNA-binding</keyword>
<dbReference type="Proteomes" id="UP000318380">
    <property type="component" value="Unassembled WGS sequence"/>
</dbReference>
<dbReference type="EMBL" id="VIVK01000001">
    <property type="protein sequence ID" value="TWD84778.1"/>
    <property type="molecule type" value="Genomic_DNA"/>
</dbReference>
<reference evidence="3 4" key="1">
    <citation type="submission" date="2019-06" db="EMBL/GenBank/DDBJ databases">
        <title>Sequencing the genomes of 1000 actinobacteria strains.</title>
        <authorList>
            <person name="Klenk H.-P."/>
        </authorList>
    </citation>
    <scope>NUCLEOTIDE SEQUENCE [LARGE SCALE GENOMIC DNA]</scope>
    <source>
        <strain evidence="3 4">DSM 24683</strain>
    </source>
</reference>
<dbReference type="RefSeq" id="WP_145812419.1">
    <property type="nucleotide sequence ID" value="NZ_VIVK01000001.1"/>
</dbReference>
<dbReference type="Gene3D" id="1.10.1660.10">
    <property type="match status" value="1"/>
</dbReference>
<dbReference type="Pfam" id="PF00376">
    <property type="entry name" value="MerR"/>
    <property type="match status" value="1"/>
</dbReference>
<dbReference type="GO" id="GO:0003700">
    <property type="term" value="F:DNA-binding transcription factor activity"/>
    <property type="evidence" value="ECO:0007669"/>
    <property type="project" value="InterPro"/>
</dbReference>
<dbReference type="InterPro" id="IPR000551">
    <property type="entry name" value="MerR-type_HTH_dom"/>
</dbReference>
<dbReference type="PANTHER" id="PTHR30204:SF93">
    <property type="entry name" value="HTH MERR-TYPE DOMAIN-CONTAINING PROTEIN"/>
    <property type="match status" value="1"/>
</dbReference>
<accession>A0A561C120</accession>
<dbReference type="AlphaFoldDB" id="A0A561C120"/>
<dbReference type="PRINTS" id="PR00040">
    <property type="entry name" value="HTHMERR"/>
</dbReference>
<evidence type="ECO:0000256" key="1">
    <source>
        <dbReference type="ARBA" id="ARBA00023125"/>
    </source>
</evidence>
<gene>
    <name evidence="3" type="ORF">FB561_5974</name>
</gene>
<protein>
    <submittedName>
        <fullName evidence="3">DNA-binding transcriptional MerR regulator</fullName>
    </submittedName>
</protein>
<evidence type="ECO:0000313" key="3">
    <source>
        <dbReference type="EMBL" id="TWD84778.1"/>
    </source>
</evidence>
<dbReference type="GO" id="GO:0003677">
    <property type="term" value="F:DNA binding"/>
    <property type="evidence" value="ECO:0007669"/>
    <property type="project" value="UniProtKB-KW"/>
</dbReference>
<organism evidence="3 4">
    <name type="scientific">Kribbella amoyensis</name>
    <dbReference type="NCBI Taxonomy" id="996641"/>
    <lineage>
        <taxon>Bacteria</taxon>
        <taxon>Bacillati</taxon>
        <taxon>Actinomycetota</taxon>
        <taxon>Actinomycetes</taxon>
        <taxon>Propionibacteriales</taxon>
        <taxon>Kribbellaceae</taxon>
        <taxon>Kribbella</taxon>
    </lineage>
</organism>
<evidence type="ECO:0000313" key="4">
    <source>
        <dbReference type="Proteomes" id="UP000318380"/>
    </source>
</evidence>
<dbReference type="SUPFAM" id="SSF46955">
    <property type="entry name" value="Putative DNA-binding domain"/>
    <property type="match status" value="1"/>
</dbReference>
<keyword evidence="4" id="KW-1185">Reference proteome</keyword>
<proteinExistence type="predicted"/>
<sequence length="263" mass="29239">MLTISQLASYAGVTVRAVRHYHKIGLLPEPDRDHSGYRVYNAAAVVRLIRIHTLAAAGVPLARVHELLDATPEEFADGVQEIDKALRAEVRRLQDTRRRLARLVAGEQLALPPSVVGYLDRLRDLGLQERYIEMERDAWIMVAAQVPHLVDEVIALKHEGLRHPDMVKLYGLVNEALDAPPDDPRIVEAADIVERLMIAAVEAGATGASDLDDKVVALLDAAMLEAAPNAKRLLDILEQRGWKGWTRIEKTPMDRLPDSDNRA</sequence>
<dbReference type="CDD" id="cd00592">
    <property type="entry name" value="HTH_MerR-like"/>
    <property type="match status" value="1"/>
</dbReference>
<dbReference type="PROSITE" id="PS50937">
    <property type="entry name" value="HTH_MERR_2"/>
    <property type="match status" value="1"/>
</dbReference>
<comment type="caution">
    <text evidence="3">The sequence shown here is derived from an EMBL/GenBank/DDBJ whole genome shotgun (WGS) entry which is preliminary data.</text>
</comment>
<dbReference type="InterPro" id="IPR009061">
    <property type="entry name" value="DNA-bd_dom_put_sf"/>
</dbReference>
<evidence type="ECO:0000259" key="2">
    <source>
        <dbReference type="PROSITE" id="PS50937"/>
    </source>
</evidence>
<dbReference type="PANTHER" id="PTHR30204">
    <property type="entry name" value="REDOX-CYCLING DRUG-SENSING TRANSCRIPTIONAL ACTIVATOR SOXR"/>
    <property type="match status" value="1"/>
</dbReference>